<dbReference type="PANTHER" id="PTHR17490:SF10">
    <property type="entry name" value="THREONYLCARBAMOYL-AMP SYNTHASE"/>
    <property type="match status" value="1"/>
</dbReference>
<dbReference type="InterPro" id="IPR050156">
    <property type="entry name" value="TC-AMP_synthase_SUA5"/>
</dbReference>
<keyword evidence="3" id="KW-1185">Reference proteome</keyword>
<gene>
    <name evidence="2" type="ORF">AFUS01_LOCUS28457</name>
</gene>
<evidence type="ECO:0000313" key="2">
    <source>
        <dbReference type="EMBL" id="CAG7817920.1"/>
    </source>
</evidence>
<sequence length="198" mass="21491">MVKPLGRSISLFKNLKGVGPSAILRQKVMPENEVVRLATDNFETLAKKGAEALRSGNVIAVPTDTVYGLAADAQNNSAIASLYKIKSTNLVGIRIPDYPFIQHLAELHQGPIALTSANQSSEPSTLTPEEFQPLWPSLRLIFDGGNLGQSSEHLSRAGSTVIDLSSEGYFRIIRRGSAYSSCKQLLCDKYNLTEVSDV</sequence>
<organism evidence="2 3">
    <name type="scientific">Allacma fusca</name>
    <dbReference type="NCBI Taxonomy" id="39272"/>
    <lineage>
        <taxon>Eukaryota</taxon>
        <taxon>Metazoa</taxon>
        <taxon>Ecdysozoa</taxon>
        <taxon>Arthropoda</taxon>
        <taxon>Hexapoda</taxon>
        <taxon>Collembola</taxon>
        <taxon>Symphypleona</taxon>
        <taxon>Sminthuridae</taxon>
        <taxon>Allacma</taxon>
    </lineage>
</organism>
<dbReference type="OrthoDB" id="3648309at2759"/>
<dbReference type="PANTHER" id="PTHR17490">
    <property type="entry name" value="SUA5"/>
    <property type="match status" value="1"/>
</dbReference>
<evidence type="ECO:0000259" key="1">
    <source>
        <dbReference type="PROSITE" id="PS51163"/>
    </source>
</evidence>
<feature type="domain" description="YrdC-like" evidence="1">
    <location>
        <begin position="1"/>
        <end position="178"/>
    </location>
</feature>
<protein>
    <recommendedName>
        <fullName evidence="1">YrdC-like domain-containing protein</fullName>
    </recommendedName>
</protein>
<dbReference type="AlphaFoldDB" id="A0A8J2KMV0"/>
<dbReference type="GO" id="GO:0016779">
    <property type="term" value="F:nucleotidyltransferase activity"/>
    <property type="evidence" value="ECO:0007669"/>
    <property type="project" value="TreeGrafter"/>
</dbReference>
<dbReference type="Proteomes" id="UP000708208">
    <property type="component" value="Unassembled WGS sequence"/>
</dbReference>
<evidence type="ECO:0000313" key="3">
    <source>
        <dbReference type="Proteomes" id="UP000708208"/>
    </source>
</evidence>
<reference evidence="2" key="1">
    <citation type="submission" date="2021-06" db="EMBL/GenBank/DDBJ databases">
        <authorList>
            <person name="Hodson N. C."/>
            <person name="Mongue J. A."/>
            <person name="Jaron S. K."/>
        </authorList>
    </citation>
    <scope>NUCLEOTIDE SEQUENCE</scope>
</reference>
<dbReference type="GO" id="GO:0006450">
    <property type="term" value="P:regulation of translational fidelity"/>
    <property type="evidence" value="ECO:0007669"/>
    <property type="project" value="TreeGrafter"/>
</dbReference>
<name>A0A8J2KMV0_9HEXA</name>
<dbReference type="PROSITE" id="PS51163">
    <property type="entry name" value="YRDC"/>
    <property type="match status" value="1"/>
</dbReference>
<dbReference type="GO" id="GO:0003725">
    <property type="term" value="F:double-stranded RNA binding"/>
    <property type="evidence" value="ECO:0007669"/>
    <property type="project" value="InterPro"/>
</dbReference>
<dbReference type="InterPro" id="IPR006070">
    <property type="entry name" value="Sua5-like_dom"/>
</dbReference>
<proteinExistence type="predicted"/>
<dbReference type="GO" id="GO:0000049">
    <property type="term" value="F:tRNA binding"/>
    <property type="evidence" value="ECO:0007669"/>
    <property type="project" value="TreeGrafter"/>
</dbReference>
<dbReference type="EMBL" id="CAJVCH010407056">
    <property type="protein sequence ID" value="CAG7817920.1"/>
    <property type="molecule type" value="Genomic_DNA"/>
</dbReference>
<dbReference type="GO" id="GO:0005737">
    <property type="term" value="C:cytoplasm"/>
    <property type="evidence" value="ECO:0007669"/>
    <property type="project" value="TreeGrafter"/>
</dbReference>
<accession>A0A8J2KMV0</accession>
<dbReference type="Pfam" id="PF01300">
    <property type="entry name" value="Sua5_yciO_yrdC"/>
    <property type="match status" value="1"/>
</dbReference>
<comment type="caution">
    <text evidence="2">The sequence shown here is derived from an EMBL/GenBank/DDBJ whole genome shotgun (WGS) entry which is preliminary data.</text>
</comment>